<accession>A0AAV2BG79</accession>
<organism evidence="2 3">
    <name type="scientific">Larinioides sclopetarius</name>
    <dbReference type="NCBI Taxonomy" id="280406"/>
    <lineage>
        <taxon>Eukaryota</taxon>
        <taxon>Metazoa</taxon>
        <taxon>Ecdysozoa</taxon>
        <taxon>Arthropoda</taxon>
        <taxon>Chelicerata</taxon>
        <taxon>Arachnida</taxon>
        <taxon>Araneae</taxon>
        <taxon>Araneomorphae</taxon>
        <taxon>Entelegynae</taxon>
        <taxon>Araneoidea</taxon>
        <taxon>Araneidae</taxon>
        <taxon>Larinioides</taxon>
    </lineage>
</organism>
<evidence type="ECO:0000313" key="3">
    <source>
        <dbReference type="Proteomes" id="UP001497382"/>
    </source>
</evidence>
<evidence type="ECO:0000313" key="2">
    <source>
        <dbReference type="EMBL" id="CAL1294645.1"/>
    </source>
</evidence>
<comment type="caution">
    <text evidence="2">The sequence shown here is derived from an EMBL/GenBank/DDBJ whole genome shotgun (WGS) entry which is preliminary data.</text>
</comment>
<evidence type="ECO:0000256" key="1">
    <source>
        <dbReference type="SAM" id="SignalP"/>
    </source>
</evidence>
<proteinExistence type="predicted"/>
<name>A0AAV2BG79_9ARAC</name>
<dbReference type="EMBL" id="CAXIEN010000350">
    <property type="protein sequence ID" value="CAL1294645.1"/>
    <property type="molecule type" value="Genomic_DNA"/>
</dbReference>
<sequence>MKAMIVFFCIAAFICRSAKAGGVYPAAPVAAAPVAAPVYTVSRPYTYSTYRVYTNNFKGSPYVAAPVAAAPVAAYPAAPVAAAVATYPAAPVAAAVAAPVAAAAVPAAPLTYTYTSYAGYGYPYYGAYVGYIKK</sequence>
<feature type="chain" id="PRO_5043606711" evidence="1">
    <location>
        <begin position="21"/>
        <end position="134"/>
    </location>
</feature>
<gene>
    <name evidence="2" type="ORF">LARSCL_LOCUS18843</name>
</gene>
<dbReference type="Proteomes" id="UP001497382">
    <property type="component" value="Unassembled WGS sequence"/>
</dbReference>
<keyword evidence="3" id="KW-1185">Reference proteome</keyword>
<keyword evidence="1" id="KW-0732">Signal</keyword>
<feature type="signal peptide" evidence="1">
    <location>
        <begin position="1"/>
        <end position="20"/>
    </location>
</feature>
<dbReference type="AlphaFoldDB" id="A0AAV2BG79"/>
<protein>
    <submittedName>
        <fullName evidence="2">Uncharacterized protein</fullName>
    </submittedName>
</protein>
<reference evidence="2 3" key="1">
    <citation type="submission" date="2024-04" db="EMBL/GenBank/DDBJ databases">
        <authorList>
            <person name="Rising A."/>
            <person name="Reimegard J."/>
            <person name="Sonavane S."/>
            <person name="Akerstrom W."/>
            <person name="Nylinder S."/>
            <person name="Hedman E."/>
            <person name="Kallberg Y."/>
        </authorList>
    </citation>
    <scope>NUCLEOTIDE SEQUENCE [LARGE SCALE GENOMIC DNA]</scope>
</reference>